<proteinExistence type="predicted"/>
<dbReference type="KEGG" id="bcom:BAUCODRAFT_39613"/>
<dbReference type="InterPro" id="IPR050173">
    <property type="entry name" value="ABC_transporter_C-like"/>
</dbReference>
<feature type="transmembrane region" description="Helical" evidence="10">
    <location>
        <begin position="71"/>
        <end position="90"/>
    </location>
</feature>
<feature type="domain" description="ABC transporter" evidence="11">
    <location>
        <begin position="605"/>
        <end position="835"/>
    </location>
</feature>
<comment type="subcellular location">
    <subcellularLocation>
        <location evidence="1">Cell membrane</location>
        <topology evidence="1">Multi-pass membrane protein</topology>
    </subcellularLocation>
</comment>
<evidence type="ECO:0000256" key="9">
    <source>
        <dbReference type="SAM" id="MobiDB-lite"/>
    </source>
</evidence>
<sequence length="1444" mass="157286">MDCPPAADDIFGPAVHGCRDDFDFTLLFEQSFFQIAPCALLLLLLPVRAYQLKRKNVKTLGTGMRTLKQTAIVSLAATQLALLVVWSLTPTYRTKASVPAATLSFLASVALLFLSSAEHTRSVRPSSLINTYMLFSLVLDIPQTRTLWLRSGLPRSVPALFTAGLAAKTLILCLEARTKRRALFPPYKIYAPEALVSLYDRTTLWWINPLFLEGYKGLISFEKLYPIDQDLSSQQVEDDFQSRWGQTSKNGKHSLLWVIARSVRWTLAALLVPRLFMSALVLAQALLINGVTAWLSAEQTPHSTHQGYGLVVATACLYLGLAVSRALTNRQQHRLRTKVRGIVMSAVHTKILTLPGDQLADNAALTHATTDVSRLDVALSRLDEALTSPLEVGAATFLLERQIGVSCVAPLAWTIIITALSLLNSNMALPLQKRWLAAVQVRISYTAAVLGCPKGFKMLGLTDCLTQKIQALRVQELIKNADYRKYVTHRNTFSAVPQAFAPPLALMMFTLIHGGQALTPTVAFTALSLIALLTQPIHELIHAIPLFQQAVASFDRVQAFLLLPETDGNDSAPFVDNNGVSQTGTDAELSVLPSEPFAAHSRAMVVATDLCVRLGKEHRVILQDIKFALSAGSLNLVVGAVGSGKSMLLKAVIGDVRATSGQLWRAAAGKEAAYCAQDPWLPNGAIRNIILGESDMDQLWYRRVVQACALHVDLTTFQHGDETVIGTRGISLSGGQRQRLALARALYARKALMLVDDALGGLDASTSRHVFDDCFGINGICRDQGMTVLLATHAVQYLGQADHIIALTHDGAIAEQGSFADLQQHKGYVYELYLKGGQTGSSDRTAAPADDIIPAKPSPSADDAQQDLARRTGDMAVYGYYARSLGWEYGTVVVITAATFAFGVKFPDLWAQWWSQSHTGGRLQLPLSVWIIVYMLLAATGVISVFVHIYTMLVKTVPKSSAQLHQQLLHAVMRAPYSFFVDTDSGVTLNRFANDMSVIEGELAGAVMQTLDGLALFIGGAILIAAGAEYVGVAMPAVLFVLYCLQRFYLRTSRQLRFMDLEAQAPLLTFISEALAGVTTIRSFGWQSANHAKCQSLLDASQRPFYLMLCIQRWLNLVLDLVTAALATIVVSLAITLRNTSSAGSIGVSLLNVLSFNQNLAYLITAWTSLETCLGAVARCKNFESSTTPEDKPEEDQTPPVTWPQRGALVYANVSASYSSNGETVLDDLTFSISAGEKVGICGRSGSGKSSLLLTLLRLLDNSSGTITLDDMDLSTIPRQTIRSRLTALPQEAITVPGTLRDNIDPLQLASDSAAEAALARVGLLDLVNQQGGLDASMTELSLSHGQLQLFAVARALLRKSKLLILDEMTGSVDTVTEELMMSIIKEEFRESTVIAVAHRLRTIGDFDRIIVLDKGRVVEMGKPGELLEREGGWFREMWERSGH</sequence>
<dbReference type="FunFam" id="1.20.1560.10:FF:000066">
    <property type="entry name" value="ABC multidrug transporter (Eurofung)"/>
    <property type="match status" value="1"/>
</dbReference>
<dbReference type="GeneID" id="19113841"/>
<accession>M2MJH2</accession>
<dbReference type="PROSITE" id="PS00211">
    <property type="entry name" value="ABC_TRANSPORTER_1"/>
    <property type="match status" value="2"/>
</dbReference>
<dbReference type="InterPro" id="IPR003593">
    <property type="entry name" value="AAA+_ATPase"/>
</dbReference>
<keyword evidence="3" id="KW-1003">Cell membrane</keyword>
<dbReference type="SUPFAM" id="SSF90123">
    <property type="entry name" value="ABC transporter transmembrane region"/>
    <property type="match status" value="2"/>
</dbReference>
<dbReference type="InterPro" id="IPR056227">
    <property type="entry name" value="TMD0_ABC"/>
</dbReference>
<dbReference type="SUPFAM" id="SSF52540">
    <property type="entry name" value="P-loop containing nucleoside triphosphate hydrolases"/>
    <property type="match status" value="2"/>
</dbReference>
<evidence type="ECO:0000256" key="4">
    <source>
        <dbReference type="ARBA" id="ARBA00022692"/>
    </source>
</evidence>
<reference evidence="13 14" key="1">
    <citation type="journal article" date="2012" name="PLoS Pathog.">
        <title>Diverse lifestyles and strategies of plant pathogenesis encoded in the genomes of eighteen Dothideomycetes fungi.</title>
        <authorList>
            <person name="Ohm R.A."/>
            <person name="Feau N."/>
            <person name="Henrissat B."/>
            <person name="Schoch C.L."/>
            <person name="Horwitz B.A."/>
            <person name="Barry K.W."/>
            <person name="Condon B.J."/>
            <person name="Copeland A.C."/>
            <person name="Dhillon B."/>
            <person name="Glaser F."/>
            <person name="Hesse C.N."/>
            <person name="Kosti I."/>
            <person name="LaButti K."/>
            <person name="Lindquist E.A."/>
            <person name="Lucas S."/>
            <person name="Salamov A.A."/>
            <person name="Bradshaw R.E."/>
            <person name="Ciuffetti L."/>
            <person name="Hamelin R.C."/>
            <person name="Kema G.H.J."/>
            <person name="Lawrence C."/>
            <person name="Scott J.A."/>
            <person name="Spatafora J.W."/>
            <person name="Turgeon B.G."/>
            <person name="de Wit P.J.G.M."/>
            <person name="Zhong S."/>
            <person name="Goodwin S.B."/>
            <person name="Grigoriev I.V."/>
        </authorList>
    </citation>
    <scope>NUCLEOTIDE SEQUENCE [LARGE SCALE GENOMIC DNA]</scope>
    <source>
        <strain evidence="13 14">UAMH 10762</strain>
    </source>
</reference>
<dbReference type="OrthoDB" id="6500128at2759"/>
<dbReference type="InterPro" id="IPR003439">
    <property type="entry name" value="ABC_transporter-like_ATP-bd"/>
</dbReference>
<dbReference type="Gene3D" id="1.20.1560.10">
    <property type="entry name" value="ABC transporter type 1, transmembrane domain"/>
    <property type="match status" value="2"/>
</dbReference>
<evidence type="ECO:0000256" key="5">
    <source>
        <dbReference type="ARBA" id="ARBA00022741"/>
    </source>
</evidence>
<feature type="compositionally biased region" description="Low complexity" evidence="9">
    <location>
        <begin position="846"/>
        <end position="855"/>
    </location>
</feature>
<dbReference type="InterPro" id="IPR044726">
    <property type="entry name" value="ABCC_6TM_D2"/>
</dbReference>
<dbReference type="Pfam" id="PF00005">
    <property type="entry name" value="ABC_tran"/>
    <property type="match status" value="2"/>
</dbReference>
<gene>
    <name evidence="13" type="ORF">BAUCODRAFT_39613</name>
</gene>
<dbReference type="GO" id="GO:0005524">
    <property type="term" value="F:ATP binding"/>
    <property type="evidence" value="ECO:0007669"/>
    <property type="project" value="UniProtKB-KW"/>
</dbReference>
<dbReference type="Gene3D" id="3.40.50.300">
    <property type="entry name" value="P-loop containing nucleotide triphosphate hydrolases"/>
    <property type="match status" value="2"/>
</dbReference>
<feature type="transmembrane region" description="Helical" evidence="10">
    <location>
        <begin position="889"/>
        <end position="907"/>
    </location>
</feature>
<feature type="transmembrane region" description="Helical" evidence="10">
    <location>
        <begin position="1114"/>
        <end position="1135"/>
    </location>
</feature>
<feature type="transmembrane region" description="Helical" evidence="10">
    <location>
        <begin position="31"/>
        <end position="50"/>
    </location>
</feature>
<feature type="domain" description="ABC transmembrane type-1" evidence="12">
    <location>
        <begin position="275"/>
        <end position="549"/>
    </location>
</feature>
<evidence type="ECO:0000256" key="10">
    <source>
        <dbReference type="SAM" id="Phobius"/>
    </source>
</evidence>
<dbReference type="InterPro" id="IPR017871">
    <property type="entry name" value="ABC_transporter-like_CS"/>
</dbReference>
<evidence type="ECO:0000256" key="1">
    <source>
        <dbReference type="ARBA" id="ARBA00004651"/>
    </source>
</evidence>
<evidence type="ECO:0000313" key="13">
    <source>
        <dbReference type="EMBL" id="EMC91438.1"/>
    </source>
</evidence>
<keyword evidence="8 10" id="KW-0472">Membrane</keyword>
<dbReference type="InterPro" id="IPR011527">
    <property type="entry name" value="ABC1_TM_dom"/>
</dbReference>
<dbReference type="Proteomes" id="UP000011761">
    <property type="component" value="Unassembled WGS sequence"/>
</dbReference>
<feature type="domain" description="ABC transmembrane type-1" evidence="12">
    <location>
        <begin position="906"/>
        <end position="1172"/>
    </location>
</feature>
<dbReference type="eggNOG" id="KOG0054">
    <property type="taxonomic scope" value="Eukaryota"/>
</dbReference>
<dbReference type="RefSeq" id="XP_007681428.1">
    <property type="nucleotide sequence ID" value="XM_007683238.1"/>
</dbReference>
<evidence type="ECO:0000256" key="6">
    <source>
        <dbReference type="ARBA" id="ARBA00022840"/>
    </source>
</evidence>
<dbReference type="PROSITE" id="PS50893">
    <property type="entry name" value="ABC_TRANSPORTER_2"/>
    <property type="match status" value="2"/>
</dbReference>
<dbReference type="GO" id="GO:0140359">
    <property type="term" value="F:ABC-type transporter activity"/>
    <property type="evidence" value="ECO:0007669"/>
    <property type="project" value="InterPro"/>
</dbReference>
<keyword evidence="6" id="KW-0067">ATP-binding</keyword>
<dbReference type="GO" id="GO:0005886">
    <property type="term" value="C:plasma membrane"/>
    <property type="evidence" value="ECO:0007669"/>
    <property type="project" value="UniProtKB-SubCell"/>
</dbReference>
<feature type="transmembrane region" description="Helical" evidence="10">
    <location>
        <begin position="403"/>
        <end position="423"/>
    </location>
</feature>
<organism evidence="13 14">
    <name type="scientific">Baudoinia panamericana (strain UAMH 10762)</name>
    <name type="common">Angels' share fungus</name>
    <name type="synonym">Baudoinia compniacensis (strain UAMH 10762)</name>
    <dbReference type="NCBI Taxonomy" id="717646"/>
    <lineage>
        <taxon>Eukaryota</taxon>
        <taxon>Fungi</taxon>
        <taxon>Dikarya</taxon>
        <taxon>Ascomycota</taxon>
        <taxon>Pezizomycotina</taxon>
        <taxon>Dothideomycetes</taxon>
        <taxon>Dothideomycetidae</taxon>
        <taxon>Mycosphaerellales</taxon>
        <taxon>Teratosphaeriaceae</taxon>
        <taxon>Baudoinia</taxon>
    </lineage>
</organism>
<keyword evidence="7 10" id="KW-1133">Transmembrane helix</keyword>
<dbReference type="Pfam" id="PF24357">
    <property type="entry name" value="TMD0_ABC"/>
    <property type="match status" value="1"/>
</dbReference>
<evidence type="ECO:0000313" key="14">
    <source>
        <dbReference type="Proteomes" id="UP000011761"/>
    </source>
</evidence>
<dbReference type="PANTHER" id="PTHR24223:SF399">
    <property type="entry name" value="ABC TRANSPORTER ATNG"/>
    <property type="match status" value="1"/>
</dbReference>
<feature type="region of interest" description="Disordered" evidence="9">
    <location>
        <begin position="841"/>
        <end position="865"/>
    </location>
</feature>
<dbReference type="GO" id="GO:0016887">
    <property type="term" value="F:ATP hydrolysis activity"/>
    <property type="evidence" value="ECO:0007669"/>
    <property type="project" value="InterPro"/>
</dbReference>
<evidence type="ECO:0000259" key="12">
    <source>
        <dbReference type="PROSITE" id="PS50929"/>
    </source>
</evidence>
<dbReference type="FunFam" id="3.40.50.300:FF:000838">
    <property type="entry name" value="ABC multidrug transporter (Eurofung)"/>
    <property type="match status" value="1"/>
</dbReference>
<dbReference type="CDD" id="cd03244">
    <property type="entry name" value="ABCC_MRP_domain2"/>
    <property type="match status" value="1"/>
</dbReference>
<dbReference type="InterPro" id="IPR036640">
    <property type="entry name" value="ABC1_TM_sf"/>
</dbReference>
<dbReference type="OMA" id="QEPWLPN"/>
<dbReference type="EMBL" id="KB445564">
    <property type="protein sequence ID" value="EMC91438.1"/>
    <property type="molecule type" value="Genomic_DNA"/>
</dbReference>
<dbReference type="Pfam" id="PF00664">
    <property type="entry name" value="ABC_membrane"/>
    <property type="match status" value="1"/>
</dbReference>
<dbReference type="HOGENOM" id="CLU_000604_27_5_1"/>
<dbReference type="InterPro" id="IPR027417">
    <property type="entry name" value="P-loop_NTPase"/>
</dbReference>
<dbReference type="PANTHER" id="PTHR24223">
    <property type="entry name" value="ATP-BINDING CASSETTE SUB-FAMILY C"/>
    <property type="match status" value="1"/>
</dbReference>
<evidence type="ECO:0000256" key="3">
    <source>
        <dbReference type="ARBA" id="ARBA00022475"/>
    </source>
</evidence>
<feature type="transmembrane region" description="Helical" evidence="10">
    <location>
        <begin position="96"/>
        <end position="115"/>
    </location>
</feature>
<feature type="transmembrane region" description="Helical" evidence="10">
    <location>
        <begin position="927"/>
        <end position="950"/>
    </location>
</feature>
<keyword evidence="2" id="KW-0813">Transport</keyword>
<evidence type="ECO:0000256" key="7">
    <source>
        <dbReference type="ARBA" id="ARBA00022989"/>
    </source>
</evidence>
<dbReference type="STRING" id="717646.M2MJH2"/>
<evidence type="ECO:0000256" key="2">
    <source>
        <dbReference type="ARBA" id="ARBA00022448"/>
    </source>
</evidence>
<protein>
    <recommendedName>
        <fullName evidence="15">ABC transporter</fullName>
    </recommendedName>
</protein>
<evidence type="ECO:0000259" key="11">
    <source>
        <dbReference type="PROSITE" id="PS50893"/>
    </source>
</evidence>
<dbReference type="PROSITE" id="PS50929">
    <property type="entry name" value="ABC_TM1F"/>
    <property type="match status" value="2"/>
</dbReference>
<dbReference type="CDD" id="cd18580">
    <property type="entry name" value="ABC_6TM_ABCC_D2"/>
    <property type="match status" value="1"/>
</dbReference>
<feature type="transmembrane region" description="Helical" evidence="10">
    <location>
        <begin position="265"/>
        <end position="288"/>
    </location>
</feature>
<keyword evidence="14" id="KW-1185">Reference proteome</keyword>
<feature type="domain" description="ABC transporter" evidence="11">
    <location>
        <begin position="1209"/>
        <end position="1440"/>
    </location>
</feature>
<evidence type="ECO:0008006" key="15">
    <source>
        <dbReference type="Google" id="ProtNLM"/>
    </source>
</evidence>
<keyword evidence="4 10" id="KW-0812">Transmembrane</keyword>
<feature type="transmembrane region" description="Helical" evidence="10">
    <location>
        <begin position="308"/>
        <end position="328"/>
    </location>
</feature>
<name>M2MJH2_BAUPA</name>
<dbReference type="SMART" id="SM00382">
    <property type="entry name" value="AAA"/>
    <property type="match status" value="2"/>
</dbReference>
<feature type="transmembrane region" description="Helical" evidence="10">
    <location>
        <begin position="1030"/>
        <end position="1050"/>
    </location>
</feature>
<evidence type="ECO:0000256" key="8">
    <source>
        <dbReference type="ARBA" id="ARBA00023136"/>
    </source>
</evidence>
<keyword evidence="5" id="KW-0547">Nucleotide-binding</keyword>